<feature type="compositionally biased region" description="Pro residues" evidence="1">
    <location>
        <begin position="105"/>
        <end position="118"/>
    </location>
</feature>
<feature type="region of interest" description="Disordered" evidence="1">
    <location>
        <begin position="77"/>
        <end position="118"/>
    </location>
</feature>
<name>A0ABQ2IWT0_9PSEU</name>
<sequence length="118" mass="12698">MAEPAARPGTERPTIDLLDDIKINLDSSDDREPGTGVTAMATRPLPRSLDSLPRESLPGYLLRLAHRLDLSPARVGALTGLTTPGHRPSRPAACSHSNPRWSRPSPAPRACPPLKSPR</sequence>
<dbReference type="EMBL" id="BMNC01000036">
    <property type="protein sequence ID" value="GGN30142.1"/>
    <property type="molecule type" value="Genomic_DNA"/>
</dbReference>
<dbReference type="Proteomes" id="UP000597656">
    <property type="component" value="Unassembled WGS sequence"/>
</dbReference>
<evidence type="ECO:0000313" key="3">
    <source>
        <dbReference type="Proteomes" id="UP000597656"/>
    </source>
</evidence>
<accession>A0ABQ2IWT0</accession>
<keyword evidence="3" id="KW-1185">Reference proteome</keyword>
<feature type="region of interest" description="Disordered" evidence="1">
    <location>
        <begin position="25"/>
        <end position="54"/>
    </location>
</feature>
<proteinExistence type="predicted"/>
<protein>
    <submittedName>
        <fullName evidence="2">Uncharacterized protein</fullName>
    </submittedName>
</protein>
<organism evidence="2 3">
    <name type="scientific">Lentzea pudingi</name>
    <dbReference type="NCBI Taxonomy" id="1789439"/>
    <lineage>
        <taxon>Bacteria</taxon>
        <taxon>Bacillati</taxon>
        <taxon>Actinomycetota</taxon>
        <taxon>Actinomycetes</taxon>
        <taxon>Pseudonocardiales</taxon>
        <taxon>Pseudonocardiaceae</taxon>
        <taxon>Lentzea</taxon>
    </lineage>
</organism>
<comment type="caution">
    <text evidence="2">The sequence shown here is derived from an EMBL/GenBank/DDBJ whole genome shotgun (WGS) entry which is preliminary data.</text>
</comment>
<gene>
    <name evidence="2" type="ORF">GCM10011609_87700</name>
</gene>
<evidence type="ECO:0000313" key="2">
    <source>
        <dbReference type="EMBL" id="GGN30142.1"/>
    </source>
</evidence>
<evidence type="ECO:0000256" key="1">
    <source>
        <dbReference type="SAM" id="MobiDB-lite"/>
    </source>
</evidence>
<reference evidence="3" key="1">
    <citation type="journal article" date="2019" name="Int. J. Syst. Evol. Microbiol.">
        <title>The Global Catalogue of Microorganisms (GCM) 10K type strain sequencing project: providing services to taxonomists for standard genome sequencing and annotation.</title>
        <authorList>
            <consortium name="The Broad Institute Genomics Platform"/>
            <consortium name="The Broad Institute Genome Sequencing Center for Infectious Disease"/>
            <person name="Wu L."/>
            <person name="Ma J."/>
        </authorList>
    </citation>
    <scope>NUCLEOTIDE SEQUENCE [LARGE SCALE GENOMIC DNA]</scope>
    <source>
        <strain evidence="3">CGMCC 4.7319</strain>
    </source>
</reference>